<gene>
    <name evidence="1" type="ORF">C0J27_03065</name>
</gene>
<evidence type="ECO:0000313" key="1">
    <source>
        <dbReference type="EMBL" id="AXK60711.1"/>
    </source>
</evidence>
<dbReference type="KEGG" id="cdes:C0J27_03065"/>
<organism evidence="1 2">
    <name type="scientific">Candidatus Chromulinivorax destructor</name>
    <dbReference type="NCBI Taxonomy" id="2066483"/>
    <lineage>
        <taxon>Bacteria</taxon>
        <taxon>Candidatus Babelota</taxon>
        <taxon>Candidatus Babeliae</taxon>
        <taxon>Candidatus Babeliales</taxon>
        <taxon>Candidatus Chromulinivoraceae</taxon>
        <taxon>Candidatus Chromulinivorax</taxon>
    </lineage>
</organism>
<accession>A0A345ZBP4</accession>
<reference evidence="1 2" key="1">
    <citation type="submission" date="2017-12" db="EMBL/GenBank/DDBJ databases">
        <title>Chromulinavorax destructans is a abundant pathogen of dominant heterotrophic picoflagllates.</title>
        <authorList>
            <person name="Deeg C.M."/>
            <person name="Zimmer M."/>
            <person name="Suttle C.A."/>
        </authorList>
    </citation>
    <scope>NUCLEOTIDE SEQUENCE [LARGE SCALE GENOMIC DNA]</scope>
    <source>
        <strain evidence="1 2">SeV1</strain>
    </source>
</reference>
<dbReference type="Proteomes" id="UP000254834">
    <property type="component" value="Chromosome"/>
</dbReference>
<name>A0A345ZBP4_9BACT</name>
<proteinExistence type="predicted"/>
<sequence length="264" mass="30495">MKMYYIYLILLCSNAIVYPVIEDKYTQQTIEHIDKLMAELSKRLEVYHCPPMPQITINQSVSSDHSSAHQSAQYQKTTNDLLQFNEQSQKTIQTYISSSIDSCKGVIANIAAFISNNKIKCSCAGLATVYGYIGYQIYSRQQILTTASSWNSWRNNCSFEEFMSYSAQNIGDDLIYEIQTRYADPENPTNFIYSLVEFSKNLAYEIKNAEELLTIYTWLERVRCSHLFFVDAATIATAQAKLHKLLFIKHIFATWYANYKIEKN</sequence>
<dbReference type="EMBL" id="CP025544">
    <property type="protein sequence ID" value="AXK60711.1"/>
    <property type="molecule type" value="Genomic_DNA"/>
</dbReference>
<dbReference type="AlphaFoldDB" id="A0A345ZBP4"/>
<keyword evidence="2" id="KW-1185">Reference proteome</keyword>
<evidence type="ECO:0000313" key="2">
    <source>
        <dbReference type="Proteomes" id="UP000254834"/>
    </source>
</evidence>
<dbReference type="RefSeq" id="WP_115585726.1">
    <property type="nucleotide sequence ID" value="NZ_CP025544.1"/>
</dbReference>
<protein>
    <submittedName>
        <fullName evidence="1">Uncharacterized protein</fullName>
    </submittedName>
</protein>